<dbReference type="GeneID" id="65535532"/>
<dbReference type="RefSeq" id="WP_068959953.1">
    <property type="nucleotide sequence ID" value="NZ_CP015402.2"/>
</dbReference>
<dbReference type="Proteomes" id="UP000186351">
    <property type="component" value="Chromosome"/>
</dbReference>
<evidence type="ECO:0008006" key="3">
    <source>
        <dbReference type="Google" id="ProtNLM"/>
    </source>
</evidence>
<accession>A0A1B1S6Z6</accession>
<keyword evidence="2" id="KW-1185">Reference proteome</keyword>
<evidence type="ECO:0000313" key="2">
    <source>
        <dbReference type="Proteomes" id="UP000186351"/>
    </source>
</evidence>
<dbReference type="OrthoDB" id="837327at2"/>
<evidence type="ECO:0000313" key="1">
    <source>
        <dbReference type="EMBL" id="ANU62558.1"/>
    </source>
</evidence>
<dbReference type="STRING" id="1796646.A4V02_01600"/>
<reference evidence="2" key="1">
    <citation type="submission" date="2016-04" db="EMBL/GenBank/DDBJ databases">
        <title>Complete Genome Sequences of Twelve Strains of a Stable Defined Moderately Diverse Mouse Microbiota 2 (sDMDMm2).</title>
        <authorList>
            <person name="Uchimura Y."/>
            <person name="Wyss M."/>
            <person name="Brugiroux S."/>
            <person name="Limenitakis J.P."/>
            <person name="Stecher B."/>
            <person name="McCoy K.D."/>
            <person name="Macpherson A.J."/>
        </authorList>
    </citation>
    <scope>NUCLEOTIDE SEQUENCE [LARGE SCALE GENOMIC DNA]</scope>
    <source>
        <strain evidence="2">YL27</strain>
    </source>
</reference>
<proteinExistence type="predicted"/>
<name>A0A1B1S6Z6_9BACT</name>
<dbReference type="EMBL" id="CP015402">
    <property type="protein sequence ID" value="ANU62558.1"/>
    <property type="molecule type" value="Genomic_DNA"/>
</dbReference>
<organism evidence="1 2">
    <name type="scientific">Muribaculum intestinale</name>
    <dbReference type="NCBI Taxonomy" id="1796646"/>
    <lineage>
        <taxon>Bacteria</taxon>
        <taxon>Pseudomonadati</taxon>
        <taxon>Bacteroidota</taxon>
        <taxon>Bacteroidia</taxon>
        <taxon>Bacteroidales</taxon>
        <taxon>Muribaculaceae</taxon>
        <taxon>Muribaculum</taxon>
    </lineage>
</organism>
<gene>
    <name evidence="1" type="ORF">A4V02_01600</name>
</gene>
<dbReference type="KEGG" id="pary:A4V02_01600"/>
<accession>A0A1Z2XEU3</accession>
<dbReference type="AlphaFoldDB" id="A0A1B1S6Z6"/>
<protein>
    <recommendedName>
        <fullName evidence="3">Phage-Barnase-EndoU-ColicinE5/D-RelE like nuclease 2 domain-containing protein</fullName>
    </recommendedName>
</protein>
<sequence length="179" mass="21465">MPFNKLKKYPDLLDIAFMSDRDRNNSLRGIFDRDITDNPDFIFRGKRIYPLKSDGVLDMDREFTHLTTEEIEIEEDGKKVKHRVFDIHRSQRLHWIRPHIEEKIDDSVIIFSATERDKKARKDVIKTYIYNKTHKYVIVLESQHGNSKGYFLLTAYYLNRGYGEKAILKKYRKRLPQIL</sequence>